<comment type="caution">
    <text evidence="4">The sequence shown here is derived from an EMBL/GenBank/DDBJ whole genome shotgun (WGS) entry which is preliminary data.</text>
</comment>
<keyword evidence="1" id="KW-0479">Metal-binding</keyword>
<dbReference type="SUPFAM" id="SSF57756">
    <property type="entry name" value="Retrovirus zinc finger-like domains"/>
    <property type="match status" value="1"/>
</dbReference>
<dbReference type="Gene3D" id="4.10.60.10">
    <property type="entry name" value="Zinc finger, CCHC-type"/>
    <property type="match status" value="1"/>
</dbReference>
<evidence type="ECO:0000256" key="2">
    <source>
        <dbReference type="SAM" id="MobiDB-lite"/>
    </source>
</evidence>
<protein>
    <recommendedName>
        <fullName evidence="3">CCHC-type domain-containing protein</fullName>
    </recommendedName>
</protein>
<dbReference type="GO" id="GO:0008270">
    <property type="term" value="F:zinc ion binding"/>
    <property type="evidence" value="ECO:0007669"/>
    <property type="project" value="UniProtKB-KW"/>
</dbReference>
<evidence type="ECO:0000313" key="5">
    <source>
        <dbReference type="Proteomes" id="UP000828251"/>
    </source>
</evidence>
<dbReference type="GO" id="GO:0003676">
    <property type="term" value="F:nucleic acid binding"/>
    <property type="evidence" value="ECO:0007669"/>
    <property type="project" value="InterPro"/>
</dbReference>
<dbReference type="AlphaFoldDB" id="A0A9D3UM24"/>
<accession>A0A9D3UM24</accession>
<dbReference type="InterPro" id="IPR001878">
    <property type="entry name" value="Znf_CCHC"/>
</dbReference>
<evidence type="ECO:0000259" key="3">
    <source>
        <dbReference type="PROSITE" id="PS50158"/>
    </source>
</evidence>
<keyword evidence="1" id="KW-0863">Zinc-finger</keyword>
<organism evidence="4 5">
    <name type="scientific">Gossypium stocksii</name>
    <dbReference type="NCBI Taxonomy" id="47602"/>
    <lineage>
        <taxon>Eukaryota</taxon>
        <taxon>Viridiplantae</taxon>
        <taxon>Streptophyta</taxon>
        <taxon>Embryophyta</taxon>
        <taxon>Tracheophyta</taxon>
        <taxon>Spermatophyta</taxon>
        <taxon>Magnoliopsida</taxon>
        <taxon>eudicotyledons</taxon>
        <taxon>Gunneridae</taxon>
        <taxon>Pentapetalae</taxon>
        <taxon>rosids</taxon>
        <taxon>malvids</taxon>
        <taxon>Malvales</taxon>
        <taxon>Malvaceae</taxon>
        <taxon>Malvoideae</taxon>
        <taxon>Gossypium</taxon>
    </lineage>
</organism>
<reference evidence="4 5" key="1">
    <citation type="journal article" date="2021" name="Plant Biotechnol. J.">
        <title>Multi-omics assisted identification of the key and species-specific regulatory components of drought-tolerant mechanisms in Gossypium stocksii.</title>
        <authorList>
            <person name="Yu D."/>
            <person name="Ke L."/>
            <person name="Zhang D."/>
            <person name="Wu Y."/>
            <person name="Sun Y."/>
            <person name="Mei J."/>
            <person name="Sun J."/>
            <person name="Sun Y."/>
        </authorList>
    </citation>
    <scope>NUCLEOTIDE SEQUENCE [LARGE SCALE GENOMIC DNA]</scope>
    <source>
        <strain evidence="5">cv. E1</strain>
        <tissue evidence="4">Leaf</tissue>
    </source>
</reference>
<dbReference type="InterPro" id="IPR036875">
    <property type="entry name" value="Znf_CCHC_sf"/>
</dbReference>
<dbReference type="Pfam" id="PF00098">
    <property type="entry name" value="zf-CCHC"/>
    <property type="match status" value="1"/>
</dbReference>
<feature type="domain" description="CCHC-type" evidence="3">
    <location>
        <begin position="67"/>
        <end position="81"/>
    </location>
</feature>
<dbReference type="EMBL" id="JAIQCV010000011">
    <property type="protein sequence ID" value="KAH1047726.1"/>
    <property type="molecule type" value="Genomic_DNA"/>
</dbReference>
<dbReference type="Proteomes" id="UP000828251">
    <property type="component" value="Unassembled WGS sequence"/>
</dbReference>
<keyword evidence="1" id="KW-0862">Zinc</keyword>
<sequence length="124" mass="14608">MAEDFTMEKILRHLHIEKETWKRDMVYLAQSSKVNHVNESKNSRNGQRKATFETKDVQDKKKKSHNCYNCNKNEHYIKDCKLFKKKQDATTSKANMVEDMNLVAIVTEWIKSLEIGMITKLNIT</sequence>
<dbReference type="OrthoDB" id="1000303at2759"/>
<keyword evidence="5" id="KW-1185">Reference proteome</keyword>
<dbReference type="PROSITE" id="PS50158">
    <property type="entry name" value="ZF_CCHC"/>
    <property type="match status" value="1"/>
</dbReference>
<gene>
    <name evidence="4" type="ORF">J1N35_038510</name>
</gene>
<name>A0A9D3UM24_9ROSI</name>
<evidence type="ECO:0000256" key="1">
    <source>
        <dbReference type="PROSITE-ProRule" id="PRU00047"/>
    </source>
</evidence>
<feature type="region of interest" description="Disordered" evidence="2">
    <location>
        <begin position="35"/>
        <end position="57"/>
    </location>
</feature>
<evidence type="ECO:0000313" key="4">
    <source>
        <dbReference type="EMBL" id="KAH1047726.1"/>
    </source>
</evidence>
<proteinExistence type="predicted"/>